<dbReference type="AlphaFoldDB" id="A0A6I3I578"/>
<organism evidence="3 4">
    <name type="scientific">Arsenicicoccus cauae</name>
    <dbReference type="NCBI Taxonomy" id="2663847"/>
    <lineage>
        <taxon>Bacteria</taxon>
        <taxon>Bacillati</taxon>
        <taxon>Actinomycetota</taxon>
        <taxon>Actinomycetes</taxon>
        <taxon>Micrococcales</taxon>
        <taxon>Intrasporangiaceae</taxon>
        <taxon>Arsenicicoccus</taxon>
    </lineage>
</organism>
<feature type="transmembrane region" description="Helical" evidence="2">
    <location>
        <begin position="342"/>
        <end position="364"/>
    </location>
</feature>
<proteinExistence type="predicted"/>
<dbReference type="Pfam" id="PF07690">
    <property type="entry name" value="MFS_1"/>
    <property type="match status" value="1"/>
</dbReference>
<feature type="transmembrane region" description="Helical" evidence="2">
    <location>
        <begin position="319"/>
        <end position="336"/>
    </location>
</feature>
<comment type="caution">
    <text evidence="3">The sequence shown here is derived from an EMBL/GenBank/DDBJ whole genome shotgun (WGS) entry which is preliminary data.</text>
</comment>
<dbReference type="Proteomes" id="UP000431092">
    <property type="component" value="Unassembled WGS sequence"/>
</dbReference>
<dbReference type="Gene3D" id="1.20.1250.20">
    <property type="entry name" value="MFS general substrate transporter like domains"/>
    <property type="match status" value="2"/>
</dbReference>
<feature type="region of interest" description="Disordered" evidence="1">
    <location>
        <begin position="213"/>
        <end position="244"/>
    </location>
</feature>
<evidence type="ECO:0000256" key="2">
    <source>
        <dbReference type="SAM" id="Phobius"/>
    </source>
</evidence>
<sequence length="432" mass="42551">MSGTTRAGSYRTLLADPVVARTFALALVGRLGYAVLPLSFLFTVRQTTGSFAAAATAMAVFGSTTLVMPVQARLADRHGQRVVLSCVAAGFVLVLVAAALVARGSAGAPPGAWVAGSVLLGLTAPALGPSMRAQWRSFVPEGPRRVTAYSLDAVCEETLYLVGPIVAAALLARGPASHGLVLVAGLVAVGAAGLMISPAATVTAAAADLDDPKVLAGPGDSPAPSDAPRPSDAPASGGAAAPGRRGSPLGLAGMWRLLALMAGFGCASALMYTGVAARADAAGHPGWAGYVEAAVAAASVIGGLAWGARRHRRAWPAQLAGTLALLGISLCVASAMTSWWLLGVVLVGAGLAMSPSYTVAFVAADVETPPHLRTEASTWVSTITNLGSSGGTALAGVVVGAWGAGAPLAVAGVVALVAAAAAGSLAATASRS</sequence>
<dbReference type="EMBL" id="WLVL01000018">
    <property type="protein sequence ID" value="MTB71324.1"/>
    <property type="molecule type" value="Genomic_DNA"/>
</dbReference>
<feature type="transmembrane region" description="Helical" evidence="2">
    <location>
        <begin position="287"/>
        <end position="307"/>
    </location>
</feature>
<feature type="transmembrane region" description="Helical" evidence="2">
    <location>
        <begin position="108"/>
        <end position="128"/>
    </location>
</feature>
<feature type="transmembrane region" description="Helical" evidence="2">
    <location>
        <begin position="254"/>
        <end position="275"/>
    </location>
</feature>
<feature type="transmembrane region" description="Helical" evidence="2">
    <location>
        <begin position="149"/>
        <end position="172"/>
    </location>
</feature>
<dbReference type="PANTHER" id="PTHR23542:SF1">
    <property type="entry name" value="MAJOR FACILITATOR SUPERFAMILY (MFS) PROFILE DOMAIN-CONTAINING PROTEIN"/>
    <property type="match status" value="1"/>
</dbReference>
<feature type="compositionally biased region" description="Low complexity" evidence="1">
    <location>
        <begin position="216"/>
        <end position="244"/>
    </location>
</feature>
<feature type="transmembrane region" description="Helical" evidence="2">
    <location>
        <begin position="178"/>
        <end position="196"/>
    </location>
</feature>
<gene>
    <name evidence="3" type="ORF">GGG17_04940</name>
</gene>
<feature type="transmembrane region" description="Helical" evidence="2">
    <location>
        <begin position="21"/>
        <end position="44"/>
    </location>
</feature>
<accession>A0A6I3I578</accession>
<dbReference type="InterPro" id="IPR036259">
    <property type="entry name" value="MFS_trans_sf"/>
</dbReference>
<evidence type="ECO:0000256" key="1">
    <source>
        <dbReference type="SAM" id="MobiDB-lite"/>
    </source>
</evidence>
<keyword evidence="2" id="KW-1133">Transmembrane helix</keyword>
<reference evidence="3 4" key="1">
    <citation type="submission" date="2019-11" db="EMBL/GenBank/DDBJ databases">
        <title>Whole genome sequencing identifies a novel species of the genus Arsenicicoccus isolated from human blood.</title>
        <authorList>
            <person name="Jeong J.H."/>
            <person name="Kweon O.J."/>
            <person name="Kim H.R."/>
            <person name="Kim T.-H."/>
            <person name="Ha S.-M."/>
            <person name="Lee M.-K."/>
        </authorList>
    </citation>
    <scope>NUCLEOTIDE SEQUENCE [LARGE SCALE GENOMIC DNA]</scope>
    <source>
        <strain evidence="3 4">MKL-02</strain>
    </source>
</reference>
<keyword evidence="4" id="KW-1185">Reference proteome</keyword>
<keyword evidence="2" id="KW-0812">Transmembrane</keyword>
<name>A0A6I3I578_9MICO</name>
<dbReference type="InterPro" id="IPR011701">
    <property type="entry name" value="MFS"/>
</dbReference>
<feature type="transmembrane region" description="Helical" evidence="2">
    <location>
        <begin position="82"/>
        <end position="102"/>
    </location>
</feature>
<keyword evidence="2" id="KW-0472">Membrane</keyword>
<feature type="transmembrane region" description="Helical" evidence="2">
    <location>
        <begin position="376"/>
        <end position="402"/>
    </location>
</feature>
<evidence type="ECO:0000313" key="4">
    <source>
        <dbReference type="Proteomes" id="UP000431092"/>
    </source>
</evidence>
<protein>
    <submittedName>
        <fullName evidence="3">MFS transporter</fullName>
    </submittedName>
</protein>
<dbReference type="PANTHER" id="PTHR23542">
    <property type="match status" value="1"/>
</dbReference>
<feature type="transmembrane region" description="Helical" evidence="2">
    <location>
        <begin position="50"/>
        <end position="70"/>
    </location>
</feature>
<evidence type="ECO:0000313" key="3">
    <source>
        <dbReference type="EMBL" id="MTB71324.1"/>
    </source>
</evidence>
<dbReference type="SUPFAM" id="SSF103473">
    <property type="entry name" value="MFS general substrate transporter"/>
    <property type="match status" value="1"/>
</dbReference>
<dbReference type="GO" id="GO:0022857">
    <property type="term" value="F:transmembrane transporter activity"/>
    <property type="evidence" value="ECO:0007669"/>
    <property type="project" value="InterPro"/>
</dbReference>
<feature type="transmembrane region" description="Helical" evidence="2">
    <location>
        <begin position="408"/>
        <end position="429"/>
    </location>
</feature>
<dbReference type="RefSeq" id="WP_154592649.1">
    <property type="nucleotide sequence ID" value="NZ_WLVL01000018.1"/>
</dbReference>